<keyword evidence="3" id="KW-1185">Reference proteome</keyword>
<dbReference type="InterPro" id="IPR037151">
    <property type="entry name" value="AlkB-like_sf"/>
</dbReference>
<dbReference type="Gene3D" id="2.60.120.590">
    <property type="entry name" value="Alpha-ketoglutarate-dependent dioxygenase AlkB-like"/>
    <property type="match status" value="1"/>
</dbReference>
<name>A0A3P6R0Q6_CYLGO</name>
<sequence>MRLSSRLCSALLHFHNPTLWPAELKAGVLAGCRVIPNFVTEEEEAELLREVEPHMKRLRYEKNHWDDAIHLYREREQRRWSPANEKIIQRIRATSFPPDAEHLTSVHILDLHKDGLIKPHIDAIRYCGDVISGLCLLSDAVMRLRHKDRKDELIVDMLAPRRGLYRMG</sequence>
<comment type="cofactor">
    <cofactor evidence="1">
        <name>Fe(2+)</name>
        <dbReference type="ChEBI" id="CHEBI:29033"/>
    </cofactor>
</comment>
<dbReference type="InterPro" id="IPR032870">
    <property type="entry name" value="ALKBH7-like"/>
</dbReference>
<protein>
    <recommendedName>
        <fullName evidence="4">Alpha-ketoglutarate-dependent dioxygenase AlkB-like domain-containing protein</fullName>
    </recommendedName>
</protein>
<reference evidence="2 3" key="1">
    <citation type="submission" date="2018-11" db="EMBL/GenBank/DDBJ databases">
        <authorList>
            <consortium name="Pathogen Informatics"/>
        </authorList>
    </citation>
    <scope>NUCLEOTIDE SEQUENCE [LARGE SCALE GENOMIC DNA]</scope>
</reference>
<evidence type="ECO:0008006" key="4">
    <source>
        <dbReference type="Google" id="ProtNLM"/>
    </source>
</evidence>
<evidence type="ECO:0000256" key="1">
    <source>
        <dbReference type="ARBA" id="ARBA00001954"/>
    </source>
</evidence>
<dbReference type="SUPFAM" id="SSF51197">
    <property type="entry name" value="Clavaminate synthase-like"/>
    <property type="match status" value="1"/>
</dbReference>
<accession>A0A3P6R0Q6</accession>
<proteinExistence type="predicted"/>
<dbReference type="AlphaFoldDB" id="A0A3P6R0Q6"/>
<dbReference type="GO" id="GO:0006631">
    <property type="term" value="P:fatty acid metabolic process"/>
    <property type="evidence" value="ECO:0007669"/>
    <property type="project" value="TreeGrafter"/>
</dbReference>
<gene>
    <name evidence="2" type="ORF">CGOC_LOCUS2223</name>
</gene>
<dbReference type="PANTHER" id="PTHR21052:SF0">
    <property type="entry name" value="ALPHA-KETOGLUTARATE-DEPENDENT DIOXYGENASE ALKB HOMOLOG 7, MITOCHONDRIAL"/>
    <property type="match status" value="1"/>
</dbReference>
<dbReference type="OrthoDB" id="28127at2759"/>
<dbReference type="Proteomes" id="UP000271889">
    <property type="component" value="Unassembled WGS sequence"/>
</dbReference>
<organism evidence="2 3">
    <name type="scientific">Cylicostephanus goldi</name>
    <name type="common">Nematode worm</name>
    <dbReference type="NCBI Taxonomy" id="71465"/>
    <lineage>
        <taxon>Eukaryota</taxon>
        <taxon>Metazoa</taxon>
        <taxon>Ecdysozoa</taxon>
        <taxon>Nematoda</taxon>
        <taxon>Chromadorea</taxon>
        <taxon>Rhabditida</taxon>
        <taxon>Rhabditina</taxon>
        <taxon>Rhabditomorpha</taxon>
        <taxon>Strongyloidea</taxon>
        <taxon>Strongylidae</taxon>
        <taxon>Cylicostephanus</taxon>
    </lineage>
</organism>
<dbReference type="GO" id="GO:0005759">
    <property type="term" value="C:mitochondrial matrix"/>
    <property type="evidence" value="ECO:0007669"/>
    <property type="project" value="TreeGrafter"/>
</dbReference>
<dbReference type="EMBL" id="UYRV01004850">
    <property type="protein sequence ID" value="VDK52017.1"/>
    <property type="molecule type" value="Genomic_DNA"/>
</dbReference>
<evidence type="ECO:0000313" key="2">
    <source>
        <dbReference type="EMBL" id="VDK52017.1"/>
    </source>
</evidence>
<dbReference type="GO" id="GO:0006974">
    <property type="term" value="P:DNA damage response"/>
    <property type="evidence" value="ECO:0007669"/>
    <property type="project" value="InterPro"/>
</dbReference>
<evidence type="ECO:0000313" key="3">
    <source>
        <dbReference type="Proteomes" id="UP000271889"/>
    </source>
</evidence>
<dbReference type="PANTHER" id="PTHR21052">
    <property type="entry name" value="SPERMATOGENESIS ASSOCIATED 11-RELATED"/>
    <property type="match status" value="1"/>
</dbReference>